<proteinExistence type="predicted"/>
<evidence type="ECO:0000256" key="3">
    <source>
        <dbReference type="ARBA" id="ARBA00022741"/>
    </source>
</evidence>
<protein>
    <recommendedName>
        <fullName evidence="8">Threonyl/alanyl tRNA synthetase SAD domain-containing protein</fullName>
    </recommendedName>
</protein>
<organism evidence="9">
    <name type="scientific">human gut metagenome</name>
    <dbReference type="NCBI Taxonomy" id="408170"/>
    <lineage>
        <taxon>unclassified sequences</taxon>
        <taxon>metagenomes</taxon>
        <taxon>organismal metagenomes</taxon>
    </lineage>
</organism>
<dbReference type="GO" id="GO:0005524">
    <property type="term" value="F:ATP binding"/>
    <property type="evidence" value="ECO:0007669"/>
    <property type="project" value="UniProtKB-KW"/>
</dbReference>
<evidence type="ECO:0000256" key="6">
    <source>
        <dbReference type="ARBA" id="ARBA00022917"/>
    </source>
</evidence>
<evidence type="ECO:0000256" key="2">
    <source>
        <dbReference type="ARBA" id="ARBA00022723"/>
    </source>
</evidence>
<evidence type="ECO:0000256" key="7">
    <source>
        <dbReference type="ARBA" id="ARBA00023146"/>
    </source>
</evidence>
<feature type="non-terminal residue" evidence="9">
    <location>
        <position position="100"/>
    </location>
</feature>
<dbReference type="SMART" id="SM00863">
    <property type="entry name" value="tRNA_SAD"/>
    <property type="match status" value="1"/>
</dbReference>
<accession>W1XY62</accession>
<keyword evidence="7" id="KW-0030">Aminoacyl-tRNA synthetase</keyword>
<keyword evidence="1" id="KW-0436">Ligase</keyword>
<feature type="non-terminal residue" evidence="9">
    <location>
        <position position="1"/>
    </location>
</feature>
<name>W1XY62_9ZZZZ</name>
<dbReference type="InterPro" id="IPR012947">
    <property type="entry name" value="tRNA_SAD"/>
</dbReference>
<evidence type="ECO:0000313" key="9">
    <source>
        <dbReference type="EMBL" id="ETJ34355.1"/>
    </source>
</evidence>
<feature type="domain" description="Threonyl/alanyl tRNA synthetase SAD" evidence="8">
    <location>
        <begin position="48"/>
        <end position="97"/>
    </location>
</feature>
<comment type="caution">
    <text evidence="9">The sequence shown here is derived from an EMBL/GenBank/DDBJ whole genome shotgun (WGS) entry which is preliminary data.</text>
</comment>
<keyword evidence="4" id="KW-0862">Zinc</keyword>
<dbReference type="InterPro" id="IPR018163">
    <property type="entry name" value="Thr/Ala-tRNA-synth_IIc_edit"/>
</dbReference>
<evidence type="ECO:0000256" key="5">
    <source>
        <dbReference type="ARBA" id="ARBA00022840"/>
    </source>
</evidence>
<evidence type="ECO:0000256" key="4">
    <source>
        <dbReference type="ARBA" id="ARBA00022833"/>
    </source>
</evidence>
<dbReference type="SUPFAM" id="SSF55186">
    <property type="entry name" value="ThrRS/AlaRS common domain"/>
    <property type="match status" value="1"/>
</dbReference>
<keyword evidence="3" id="KW-0547">Nucleotide-binding</keyword>
<gene>
    <name evidence="9" type="ORF">Q604_UNBC11219G0001</name>
</gene>
<dbReference type="GO" id="GO:0046872">
    <property type="term" value="F:metal ion binding"/>
    <property type="evidence" value="ECO:0007669"/>
    <property type="project" value="UniProtKB-KW"/>
</dbReference>
<reference evidence="9" key="1">
    <citation type="submission" date="2013-12" db="EMBL/GenBank/DDBJ databases">
        <title>A Varibaculum cambriense genome reconstructed from a premature infant gut community with otherwise low bacterial novelty that shifts toward anaerobic metabolism during the third week of life.</title>
        <authorList>
            <person name="Brown C.T."/>
            <person name="Sharon I."/>
            <person name="Thomas B.C."/>
            <person name="Castelle C.J."/>
            <person name="Morowitz M.J."/>
            <person name="Banfield J.F."/>
        </authorList>
    </citation>
    <scope>NUCLEOTIDE SEQUENCE</scope>
</reference>
<dbReference type="AlphaFoldDB" id="W1XY62"/>
<dbReference type="GO" id="GO:0004829">
    <property type="term" value="F:threonine-tRNA ligase activity"/>
    <property type="evidence" value="ECO:0007669"/>
    <property type="project" value="TreeGrafter"/>
</dbReference>
<evidence type="ECO:0000259" key="8">
    <source>
        <dbReference type="SMART" id="SM00863"/>
    </source>
</evidence>
<dbReference type="PANTHER" id="PTHR11451:SF56">
    <property type="entry name" value="THREONINE--TRNA LIGASE 1"/>
    <property type="match status" value="1"/>
</dbReference>
<dbReference type="FunFam" id="3.30.54.20:FF:000002">
    <property type="entry name" value="Threonine--tRNA ligase"/>
    <property type="match status" value="1"/>
</dbReference>
<keyword evidence="6" id="KW-0648">Protein biosynthesis</keyword>
<dbReference type="EMBL" id="AZMM01011219">
    <property type="protein sequence ID" value="ETJ34355.1"/>
    <property type="molecule type" value="Genomic_DNA"/>
</dbReference>
<dbReference type="Pfam" id="PF07973">
    <property type="entry name" value="tRNA_SAD"/>
    <property type="match status" value="1"/>
</dbReference>
<evidence type="ECO:0000256" key="1">
    <source>
        <dbReference type="ARBA" id="ARBA00022598"/>
    </source>
</evidence>
<dbReference type="PANTHER" id="PTHR11451">
    <property type="entry name" value="THREONINE-TRNA LIGASE"/>
    <property type="match status" value="1"/>
</dbReference>
<keyword evidence="5" id="KW-0067">ATP-binding</keyword>
<sequence length="100" mass="11626">EEEMQKIVKENFPSIREEVTKDEAREIFKNDPYKLELIEEHSEDEGGLTIYRQGEYVDLCRGPHVPSTGRIQIFHLLHVAGAYWRGNSDNAMMQRIYGTA</sequence>
<keyword evidence="2" id="KW-0479">Metal-binding</keyword>
<dbReference type="Gene3D" id="3.30.980.10">
    <property type="entry name" value="Threonyl-trna Synthetase, Chain A, domain 2"/>
    <property type="match status" value="1"/>
</dbReference>
<dbReference type="GO" id="GO:0006435">
    <property type="term" value="P:threonyl-tRNA aminoacylation"/>
    <property type="evidence" value="ECO:0007669"/>
    <property type="project" value="TreeGrafter"/>
</dbReference>